<proteinExistence type="predicted"/>
<protein>
    <submittedName>
        <fullName evidence="12">ABC transporter domain-containing protein</fullName>
    </submittedName>
</protein>
<dbReference type="SMART" id="SM00382">
    <property type="entry name" value="AAA"/>
    <property type="match status" value="1"/>
</dbReference>
<dbReference type="PROSITE" id="PS50893">
    <property type="entry name" value="ABC_TRANSPORTER_2"/>
    <property type="match status" value="1"/>
</dbReference>
<dbReference type="InterPro" id="IPR027417">
    <property type="entry name" value="P-loop_NTPase"/>
</dbReference>
<evidence type="ECO:0000256" key="3">
    <source>
        <dbReference type="ARBA" id="ARBA00022692"/>
    </source>
</evidence>
<dbReference type="GO" id="GO:0140359">
    <property type="term" value="F:ABC-type transporter activity"/>
    <property type="evidence" value="ECO:0007669"/>
    <property type="project" value="InterPro"/>
</dbReference>
<keyword evidence="7 8" id="KW-0472">Membrane</keyword>
<dbReference type="Pfam" id="PF00664">
    <property type="entry name" value="ABC_membrane"/>
    <property type="match status" value="1"/>
</dbReference>
<evidence type="ECO:0000313" key="11">
    <source>
        <dbReference type="Proteomes" id="UP000046393"/>
    </source>
</evidence>
<evidence type="ECO:0000256" key="8">
    <source>
        <dbReference type="SAM" id="Phobius"/>
    </source>
</evidence>
<dbReference type="WBParaSite" id="SMUV_0000183101-mRNA-1">
    <property type="protein sequence ID" value="SMUV_0000183101-mRNA-1"/>
    <property type="gene ID" value="SMUV_0000183101"/>
</dbReference>
<evidence type="ECO:0000256" key="6">
    <source>
        <dbReference type="ARBA" id="ARBA00022989"/>
    </source>
</evidence>
<dbReference type="STRING" id="451379.A0A0N5ACF5"/>
<evidence type="ECO:0000256" key="2">
    <source>
        <dbReference type="ARBA" id="ARBA00022448"/>
    </source>
</evidence>
<dbReference type="GO" id="GO:0005886">
    <property type="term" value="C:plasma membrane"/>
    <property type="evidence" value="ECO:0007669"/>
    <property type="project" value="TreeGrafter"/>
</dbReference>
<dbReference type="InterPro" id="IPR036640">
    <property type="entry name" value="ABC1_TM_sf"/>
</dbReference>
<dbReference type="Gene3D" id="1.20.1560.10">
    <property type="entry name" value="ABC transporter type 1, transmembrane domain"/>
    <property type="match status" value="1"/>
</dbReference>
<dbReference type="Pfam" id="PF00005">
    <property type="entry name" value="ABC_tran"/>
    <property type="match status" value="1"/>
</dbReference>
<dbReference type="PROSITE" id="PS50929">
    <property type="entry name" value="ABC_TM1F"/>
    <property type="match status" value="1"/>
</dbReference>
<keyword evidence="6 8" id="KW-1133">Transmembrane helix</keyword>
<dbReference type="PROSITE" id="PS00211">
    <property type="entry name" value="ABC_TRANSPORTER_1"/>
    <property type="match status" value="1"/>
</dbReference>
<dbReference type="CDD" id="cd03249">
    <property type="entry name" value="ABC_MTABC3_MDL1_MDL2"/>
    <property type="match status" value="1"/>
</dbReference>
<feature type="transmembrane region" description="Helical" evidence="8">
    <location>
        <begin position="55"/>
        <end position="73"/>
    </location>
</feature>
<dbReference type="GO" id="GO:0005524">
    <property type="term" value="F:ATP binding"/>
    <property type="evidence" value="ECO:0007669"/>
    <property type="project" value="UniProtKB-KW"/>
</dbReference>
<dbReference type="SUPFAM" id="SSF90123">
    <property type="entry name" value="ABC transporter transmembrane region"/>
    <property type="match status" value="1"/>
</dbReference>
<evidence type="ECO:0000256" key="4">
    <source>
        <dbReference type="ARBA" id="ARBA00022741"/>
    </source>
</evidence>
<dbReference type="InterPro" id="IPR003593">
    <property type="entry name" value="AAA+_ATPase"/>
</dbReference>
<accession>A0A0N5ACF5</accession>
<dbReference type="SUPFAM" id="SSF52540">
    <property type="entry name" value="P-loop containing nucleoside triphosphate hydrolases"/>
    <property type="match status" value="1"/>
</dbReference>
<dbReference type="PANTHER" id="PTHR24222">
    <property type="entry name" value="ABC TRANSPORTER B FAMILY"/>
    <property type="match status" value="1"/>
</dbReference>
<feature type="transmembrane region" description="Helical" evidence="8">
    <location>
        <begin position="134"/>
        <end position="157"/>
    </location>
</feature>
<dbReference type="InterPro" id="IPR017871">
    <property type="entry name" value="ABC_transporter-like_CS"/>
</dbReference>
<feature type="domain" description="ABC transmembrane type-1" evidence="10">
    <location>
        <begin position="18"/>
        <end position="199"/>
    </location>
</feature>
<feature type="transmembrane region" description="Helical" evidence="8">
    <location>
        <begin position="177"/>
        <end position="198"/>
    </location>
</feature>
<keyword evidence="4" id="KW-0547">Nucleotide-binding</keyword>
<dbReference type="InterPro" id="IPR011527">
    <property type="entry name" value="ABC1_TM_dom"/>
</dbReference>
<feature type="domain" description="ABC transporter" evidence="9">
    <location>
        <begin position="234"/>
        <end position="510"/>
    </location>
</feature>
<evidence type="ECO:0000256" key="7">
    <source>
        <dbReference type="ARBA" id="ARBA00023136"/>
    </source>
</evidence>
<name>A0A0N5ACF5_9BILA</name>
<dbReference type="PANTHER" id="PTHR24222:SF76">
    <property type="entry name" value="MYCOBACTIN IMPORT ATP-BINDING_PERMEASE PROTEIN IRTB"/>
    <property type="match status" value="1"/>
</dbReference>
<keyword evidence="3 8" id="KW-0812">Transmembrane</keyword>
<sequence>MTVIRKKAMQITEAATFSNIDRVRDGIGDKLAFLIKGATMYITSLLFGFVYEWRLALVMCVFAPFTTFLMLKLSQKLDEATENELKGVGNAGAIAEESILGVRTVQSCNGQETMIRKYEDELSNGKKFGIQKSYWSGAITGFFYFLLFIMMGGSLLYGGHLMRIGIFTNPGDLFAVIFSNLIGTYLLGVVSPHLMVLLNARAAAATIYEVIDREPEIDAYDNSGKKLKELKGRVEFKNVRFSYPTRKEITVLKGIDLEADVGKVVALVGHRYIGWFLIALMHLFQRTPLDCSGCGKSTCIGLITRLYEADSGSVSIDGVDVKDLNIAWLRNVVGVVQQEPTLFNDTIEENLRLGNPDASMESMIEACKMANAHNFIMKLPKGYQTQIGDGGVQLSGGQKQRIAIARTLVRNPKILLLDEATSALDVQSEALVQASQNFRAKNIFVAHFSFYSNALNKASKGRTTIVIAHRLSTVKGADSIVVFDKGHIVEKGTHSELVRANGRYAELVKAQQFQDDDVNANDSIEELLEETFDEEVNSIADIRLIRGETPAASISRGSYAFVKATRESYRSS</sequence>
<reference evidence="12" key="1">
    <citation type="submission" date="2017-02" db="UniProtKB">
        <authorList>
            <consortium name="WormBaseParasite"/>
        </authorList>
    </citation>
    <scope>IDENTIFICATION</scope>
</reference>
<dbReference type="Proteomes" id="UP000046393">
    <property type="component" value="Unplaced"/>
</dbReference>
<evidence type="ECO:0000259" key="10">
    <source>
        <dbReference type="PROSITE" id="PS50929"/>
    </source>
</evidence>
<organism evidence="11 12">
    <name type="scientific">Syphacia muris</name>
    <dbReference type="NCBI Taxonomy" id="451379"/>
    <lineage>
        <taxon>Eukaryota</taxon>
        <taxon>Metazoa</taxon>
        <taxon>Ecdysozoa</taxon>
        <taxon>Nematoda</taxon>
        <taxon>Chromadorea</taxon>
        <taxon>Rhabditida</taxon>
        <taxon>Spirurina</taxon>
        <taxon>Oxyuridomorpha</taxon>
        <taxon>Oxyuroidea</taxon>
        <taxon>Oxyuridae</taxon>
        <taxon>Syphacia</taxon>
    </lineage>
</organism>
<keyword evidence="5" id="KW-0067">ATP-binding</keyword>
<dbReference type="Gene3D" id="3.40.50.300">
    <property type="entry name" value="P-loop containing nucleotide triphosphate hydrolases"/>
    <property type="match status" value="1"/>
</dbReference>
<dbReference type="InterPro" id="IPR039421">
    <property type="entry name" value="Type_1_exporter"/>
</dbReference>
<comment type="subcellular location">
    <subcellularLocation>
        <location evidence="1">Membrane</location>
        <topology evidence="1">Multi-pass membrane protein</topology>
    </subcellularLocation>
</comment>
<dbReference type="AlphaFoldDB" id="A0A0N5ACF5"/>
<dbReference type="GO" id="GO:0016887">
    <property type="term" value="F:ATP hydrolysis activity"/>
    <property type="evidence" value="ECO:0007669"/>
    <property type="project" value="InterPro"/>
</dbReference>
<dbReference type="CDD" id="cd18577">
    <property type="entry name" value="ABC_6TM_Pgp_ABCB1_D1_like"/>
    <property type="match status" value="1"/>
</dbReference>
<keyword evidence="11" id="KW-1185">Reference proteome</keyword>
<evidence type="ECO:0000259" key="9">
    <source>
        <dbReference type="PROSITE" id="PS50893"/>
    </source>
</evidence>
<dbReference type="InterPro" id="IPR003439">
    <property type="entry name" value="ABC_transporter-like_ATP-bd"/>
</dbReference>
<evidence type="ECO:0000256" key="5">
    <source>
        <dbReference type="ARBA" id="ARBA00022840"/>
    </source>
</evidence>
<keyword evidence="2" id="KW-0813">Transport</keyword>
<evidence type="ECO:0000256" key="1">
    <source>
        <dbReference type="ARBA" id="ARBA00004141"/>
    </source>
</evidence>
<dbReference type="FunFam" id="3.40.50.300:FF:000967">
    <property type="entry name" value="ABC multidrug transporter mdr4"/>
    <property type="match status" value="1"/>
</dbReference>
<evidence type="ECO:0000313" key="12">
    <source>
        <dbReference type="WBParaSite" id="SMUV_0000183101-mRNA-1"/>
    </source>
</evidence>